<feature type="non-terminal residue" evidence="1">
    <location>
        <position position="1"/>
    </location>
</feature>
<dbReference type="RefSeq" id="WP_198112035.1">
    <property type="nucleotide sequence ID" value="NZ_JAEDAK010000010.1"/>
</dbReference>
<dbReference type="AlphaFoldDB" id="A0A931NHY3"/>
<keyword evidence="2" id="KW-1185">Reference proteome</keyword>
<dbReference type="EMBL" id="JAEDAK010000010">
    <property type="protein sequence ID" value="MBH9578268.1"/>
    <property type="molecule type" value="Genomic_DNA"/>
</dbReference>
<name>A0A931NHY3_9BURK</name>
<comment type="caution">
    <text evidence="1">The sequence shown here is derived from an EMBL/GenBank/DDBJ whole genome shotgun (WGS) entry which is preliminary data.</text>
</comment>
<organism evidence="1 2">
    <name type="scientific">Inhella proteolytica</name>
    <dbReference type="NCBI Taxonomy" id="2795029"/>
    <lineage>
        <taxon>Bacteria</taxon>
        <taxon>Pseudomonadati</taxon>
        <taxon>Pseudomonadota</taxon>
        <taxon>Betaproteobacteria</taxon>
        <taxon>Burkholderiales</taxon>
        <taxon>Sphaerotilaceae</taxon>
        <taxon>Inhella</taxon>
    </lineage>
</organism>
<evidence type="ECO:0000313" key="1">
    <source>
        <dbReference type="EMBL" id="MBH9578268.1"/>
    </source>
</evidence>
<dbReference type="Proteomes" id="UP000613266">
    <property type="component" value="Unassembled WGS sequence"/>
</dbReference>
<evidence type="ECO:0000313" key="2">
    <source>
        <dbReference type="Proteomes" id="UP000613266"/>
    </source>
</evidence>
<sequence>ELAQNDQSLDLSCVAADLSAAQKRDCCSVSPCLSTLCEEIFENLFKLSANFSQRPFYRSFVLDRLTNQQPSQRLLQNFDSPVNTWIENFFATQTQHPLPTDLHQELPEGVSISEARHYSKDFERRASGLSKLLSCAPPEEMLPSALISAEPPLRPQAQQQ</sequence>
<proteinExistence type="predicted"/>
<gene>
    <name evidence="1" type="ORF">I7X39_15365</name>
</gene>
<protein>
    <submittedName>
        <fullName evidence="1">Uncharacterized protein</fullName>
    </submittedName>
</protein>
<reference evidence="1" key="1">
    <citation type="submission" date="2020-12" db="EMBL/GenBank/DDBJ databases">
        <title>The genome sequence of Inhella sp. 1Y17.</title>
        <authorList>
            <person name="Liu Y."/>
        </authorList>
    </citation>
    <scope>NUCLEOTIDE SEQUENCE</scope>
    <source>
        <strain evidence="1">1Y17</strain>
    </source>
</reference>
<accession>A0A931NHY3</accession>